<dbReference type="InterPro" id="IPR051933">
    <property type="entry name" value="Resuscitation_pf_RpfB"/>
</dbReference>
<keyword evidence="2" id="KW-0175">Coiled coil</keyword>
<dbReference type="InterPro" id="IPR010611">
    <property type="entry name" value="3D_dom"/>
</dbReference>
<feature type="compositionally biased region" description="Basic and acidic residues" evidence="3">
    <location>
        <begin position="224"/>
        <end position="234"/>
    </location>
</feature>
<sequence>MDSVGIKKLMPLLSAIILLNLAFPSVIARAESLDSLENEEQQATELGQILNQNIDTALTEVNEKYAEIEKLKGDIASAEETIESSEAEIIVTEENIDRRKDAIGERMKTIQLNGETRTWQALLEAESLSDFFNRAYAMTILQNAEKEKIESLAAEKEKLNELQETIKTTQAELQVNQEKLQEEAQSMDIEVAALKQELANNDETLQLITNKKIAEQTRLDEEAKAAEAAAKEQQRLSAEANAAAEAEANTAEEVQPSEPSTVEPSAPGNSGNSGGSAGSGQVMYMESTAYSFNEVGSGYITAIGIDLRVQSNVIAVDPSVIPLGKLVEVEGYGFAVAGDTGGAIKGHIIDVHFNSVEQCRQWGRRHNVRVVVQ</sequence>
<evidence type="ECO:0000259" key="4">
    <source>
        <dbReference type="Pfam" id="PF06725"/>
    </source>
</evidence>
<dbReference type="Gene3D" id="6.10.250.3150">
    <property type="match status" value="1"/>
</dbReference>
<evidence type="ECO:0000256" key="1">
    <source>
        <dbReference type="ARBA" id="ARBA00022729"/>
    </source>
</evidence>
<dbReference type="GO" id="GO:0004553">
    <property type="term" value="F:hydrolase activity, hydrolyzing O-glycosyl compounds"/>
    <property type="evidence" value="ECO:0007669"/>
    <property type="project" value="InterPro"/>
</dbReference>
<reference evidence="7" key="2">
    <citation type="submission" date="2017-05" db="EMBL/GenBank/DDBJ databases">
        <authorList>
            <consortium name="The Broad Institute Genomics Platform"/>
            <consortium name="The Broad Institute Genomic Center for Infectious Diseases"/>
            <person name="Earl A."/>
            <person name="Manson A."/>
            <person name="Schwartman J."/>
            <person name="Gilmore M."/>
            <person name="Abouelleil A."/>
            <person name="Cao P."/>
            <person name="Chapman S."/>
            <person name="Cusick C."/>
            <person name="Shea T."/>
            <person name="Young S."/>
            <person name="Neafsey D."/>
            <person name="Nusbaum C."/>
            <person name="Birren B."/>
        </authorList>
    </citation>
    <scope>NUCLEOTIDE SEQUENCE</scope>
    <source>
        <strain evidence="7">9E7_DIV0242</strain>
    </source>
</reference>
<protein>
    <submittedName>
        <fullName evidence="6">Uncharacterized protein</fullName>
    </submittedName>
</protein>
<gene>
    <name evidence="7" type="ORF">A5888_001769</name>
    <name evidence="6" type="ORF">A5888_003046</name>
</gene>
<dbReference type="InterPro" id="IPR036908">
    <property type="entry name" value="RlpA-like_sf"/>
</dbReference>
<evidence type="ECO:0000313" key="8">
    <source>
        <dbReference type="Proteomes" id="UP000195141"/>
    </source>
</evidence>
<dbReference type="EMBL" id="NGMM01000005">
    <property type="protein sequence ID" value="OTP13568.1"/>
    <property type="molecule type" value="Genomic_DNA"/>
</dbReference>
<keyword evidence="8" id="KW-1185">Reference proteome</keyword>
<feature type="domain" description="Peptidoglycan hydrolase PcsB coiled-coil" evidence="5">
    <location>
        <begin position="91"/>
        <end position="161"/>
    </location>
</feature>
<name>A0A242K3J6_9ENTE</name>
<reference evidence="7" key="3">
    <citation type="submission" date="2024-03" db="EMBL/GenBank/DDBJ databases">
        <title>The Genome Sequence of Enterococcus sp. DIV0242b.</title>
        <authorList>
            <consortium name="The Broad Institute Genomics Platform"/>
            <consortium name="The Broad Institute Microbial Omics Core"/>
            <consortium name="The Broad Institute Genomic Center for Infectious Diseases"/>
            <person name="Earl A."/>
            <person name="Manson A."/>
            <person name="Gilmore M."/>
            <person name="Schwartman J."/>
            <person name="Shea T."/>
            <person name="Abouelleil A."/>
            <person name="Cao P."/>
            <person name="Chapman S."/>
            <person name="Cusick C."/>
            <person name="Young S."/>
            <person name="Neafsey D."/>
            <person name="Nusbaum C."/>
            <person name="Birren B."/>
        </authorList>
    </citation>
    <scope>NUCLEOTIDE SEQUENCE</scope>
    <source>
        <strain evidence="7">9E7_DIV0242</strain>
    </source>
</reference>
<reference evidence="6" key="1">
    <citation type="submission" date="2017-05" db="EMBL/GenBank/DDBJ databases">
        <title>The Genome Sequence of Enterococcus sp. 9E7_DIV0242.</title>
        <authorList>
            <consortium name="The Broad Institute Genomics Platform"/>
            <consortium name="The Broad Institute Genomic Center for Infectious Diseases"/>
            <person name="Earl A."/>
            <person name="Manson A."/>
            <person name="Schwartman J."/>
            <person name="Gilmore M."/>
            <person name="Abouelleil A."/>
            <person name="Cao P."/>
            <person name="Chapman S."/>
            <person name="Cusick C."/>
            <person name="Shea T."/>
            <person name="Young S."/>
            <person name="Neafsey D."/>
            <person name="Nusbaum C."/>
            <person name="Birren B."/>
        </authorList>
    </citation>
    <scope>NUCLEOTIDE SEQUENCE [LARGE SCALE GENOMIC DNA]</scope>
    <source>
        <strain evidence="6">9E7_DIV0242</strain>
    </source>
</reference>
<dbReference type="Proteomes" id="UP000195141">
    <property type="component" value="Chromosome"/>
</dbReference>
<dbReference type="InterPro" id="IPR057309">
    <property type="entry name" value="PcsB_CC"/>
</dbReference>
<evidence type="ECO:0000256" key="2">
    <source>
        <dbReference type="SAM" id="Coils"/>
    </source>
</evidence>
<feature type="domain" description="3D" evidence="4">
    <location>
        <begin position="313"/>
        <end position="372"/>
    </location>
</feature>
<evidence type="ECO:0000259" key="5">
    <source>
        <dbReference type="Pfam" id="PF24568"/>
    </source>
</evidence>
<dbReference type="GO" id="GO:0009254">
    <property type="term" value="P:peptidoglycan turnover"/>
    <property type="evidence" value="ECO:0007669"/>
    <property type="project" value="InterPro"/>
</dbReference>
<dbReference type="GO" id="GO:0019867">
    <property type="term" value="C:outer membrane"/>
    <property type="evidence" value="ECO:0007669"/>
    <property type="project" value="InterPro"/>
</dbReference>
<dbReference type="SUPFAM" id="SSF50685">
    <property type="entry name" value="Barwin-like endoglucanases"/>
    <property type="match status" value="1"/>
</dbReference>
<proteinExistence type="predicted"/>
<accession>A0A242K3J6</accession>
<keyword evidence="1" id="KW-0732">Signal</keyword>
<dbReference type="Pfam" id="PF24568">
    <property type="entry name" value="CC_PcsB"/>
    <property type="match status" value="1"/>
</dbReference>
<evidence type="ECO:0000313" key="6">
    <source>
        <dbReference type="EMBL" id="OTP13568.1"/>
    </source>
</evidence>
<evidence type="ECO:0000256" key="3">
    <source>
        <dbReference type="SAM" id="MobiDB-lite"/>
    </source>
</evidence>
<feature type="compositionally biased region" description="Low complexity" evidence="3">
    <location>
        <begin position="238"/>
        <end position="253"/>
    </location>
</feature>
<dbReference type="AlphaFoldDB" id="A0A242K3J6"/>
<organism evidence="6">
    <name type="scientific">Candidatus Enterococcus clewellii</name>
    <dbReference type="NCBI Taxonomy" id="1834193"/>
    <lineage>
        <taxon>Bacteria</taxon>
        <taxon>Bacillati</taxon>
        <taxon>Bacillota</taxon>
        <taxon>Bacilli</taxon>
        <taxon>Lactobacillales</taxon>
        <taxon>Enterococcaceae</taxon>
        <taxon>Enterococcus</taxon>
    </lineage>
</organism>
<dbReference type="Pfam" id="PF06725">
    <property type="entry name" value="3D"/>
    <property type="match status" value="1"/>
</dbReference>
<evidence type="ECO:0000313" key="7">
    <source>
        <dbReference type="EMBL" id="WYJ90041.1"/>
    </source>
</evidence>
<dbReference type="PANTHER" id="PTHR39160">
    <property type="entry name" value="CELL WALL-BINDING PROTEIN YOCH"/>
    <property type="match status" value="1"/>
</dbReference>
<dbReference type="CDD" id="cd22786">
    <property type="entry name" value="DPBB_YuiC-like"/>
    <property type="match status" value="1"/>
</dbReference>
<dbReference type="PANTHER" id="PTHR39160:SF4">
    <property type="entry name" value="RESUSCITATION-PROMOTING FACTOR RPFB"/>
    <property type="match status" value="1"/>
</dbReference>
<feature type="region of interest" description="Disordered" evidence="3">
    <location>
        <begin position="224"/>
        <end position="279"/>
    </location>
</feature>
<dbReference type="EMBL" id="CP147247">
    <property type="protein sequence ID" value="WYJ90041.1"/>
    <property type="molecule type" value="Genomic_DNA"/>
</dbReference>
<feature type="coiled-coil region" evidence="2">
    <location>
        <begin position="33"/>
        <end position="95"/>
    </location>
</feature>